<sequence>MGFEKDPSPAEIEVDREYGLETEHALALAKKTSDEFSSPIIKDDGDWTSGRDGRLGLVIRRLLGWGVEARGILPVPRAQRTDRQFSKIFFIWFSANFNILSFSAGTTGPLIFGLGLRDTCLVVLFFNLLCCIPPAYLTTWGPKLGLRQMCQARFSFGYYGAIVPSVLNLVTMSGFMILNCILGGQTLSSVSNGHLSWSVGIVIIAFVSLFISFCGYKILNWYERLSWLPVLVVYVVALGLGGKHLSNPSPAEPATAASILSFASTIAGFVLTYSSLSSDFTTYLEADVSSFKIFTYSYIGFLLPIVPLQCLGAAFAVSAPLIPSWSSALSTGSVGSLFATVLSPVGGFGKFLTVLLSLSVTANIAPTMYSFGLSFQVFVPYCARVPRFVFSVLATVIIIPLSIIGAHRFYSTLTNFLGLISYWASCFIALVLIEHLVFRRHRFTSYDVSAYNQPQKLPLGVAALAASIMSFALVIPSMDQVWFVGPIARHTGDIGFELAFVVTGVLYFPFRWIEFRLVGR</sequence>
<feature type="transmembrane region" description="Helical" evidence="9">
    <location>
        <begin position="194"/>
        <end position="219"/>
    </location>
</feature>
<dbReference type="Gene3D" id="1.10.4160.10">
    <property type="entry name" value="Hydantoin permease"/>
    <property type="match status" value="1"/>
</dbReference>
<feature type="transmembrane region" description="Helical" evidence="9">
    <location>
        <begin position="457"/>
        <end position="475"/>
    </location>
</feature>
<dbReference type="Proteomes" id="UP000294933">
    <property type="component" value="Unassembled WGS sequence"/>
</dbReference>
<comment type="subcellular location">
    <subcellularLocation>
        <location evidence="1">Membrane</location>
        <topology evidence="1">Multi-pass membrane protein</topology>
    </subcellularLocation>
</comment>
<dbReference type="OrthoDB" id="2116389at2759"/>
<dbReference type="PANTHER" id="PTHR31806:SF5">
    <property type="entry name" value="PURINE-CYTOSINE PERMEASE FCY21"/>
    <property type="match status" value="1"/>
</dbReference>
<dbReference type="PANTHER" id="PTHR31806">
    <property type="entry name" value="PURINE-CYTOSINE PERMEASE FCY2-RELATED"/>
    <property type="match status" value="1"/>
</dbReference>
<organism evidence="10 11">
    <name type="scientific">Rickenella mellea</name>
    <dbReference type="NCBI Taxonomy" id="50990"/>
    <lineage>
        <taxon>Eukaryota</taxon>
        <taxon>Fungi</taxon>
        <taxon>Dikarya</taxon>
        <taxon>Basidiomycota</taxon>
        <taxon>Agaricomycotina</taxon>
        <taxon>Agaricomycetes</taxon>
        <taxon>Hymenochaetales</taxon>
        <taxon>Rickenellaceae</taxon>
        <taxon>Rickenella</taxon>
    </lineage>
</organism>
<comment type="similarity">
    <text evidence="2 8">Belongs to the purine-cytosine permease (2.A.39) family.</text>
</comment>
<dbReference type="GO" id="GO:0005886">
    <property type="term" value="C:plasma membrane"/>
    <property type="evidence" value="ECO:0007669"/>
    <property type="project" value="TreeGrafter"/>
</dbReference>
<dbReference type="InterPro" id="IPR026030">
    <property type="entry name" value="Pur-cyt_permease_Fcy2/21/22"/>
</dbReference>
<evidence type="ECO:0000256" key="6">
    <source>
        <dbReference type="ARBA" id="ARBA00022989"/>
    </source>
</evidence>
<evidence type="ECO:0000256" key="4">
    <source>
        <dbReference type="ARBA" id="ARBA00022553"/>
    </source>
</evidence>
<dbReference type="Pfam" id="PF02133">
    <property type="entry name" value="Transp_cyt_pur"/>
    <property type="match status" value="1"/>
</dbReference>
<feature type="transmembrane region" description="Helical" evidence="9">
    <location>
        <begin position="254"/>
        <end position="276"/>
    </location>
</feature>
<evidence type="ECO:0000313" key="11">
    <source>
        <dbReference type="Proteomes" id="UP000294933"/>
    </source>
</evidence>
<evidence type="ECO:0000256" key="3">
    <source>
        <dbReference type="ARBA" id="ARBA00022448"/>
    </source>
</evidence>
<keyword evidence="4" id="KW-0597">Phosphoprotein</keyword>
<feature type="transmembrane region" description="Helical" evidence="9">
    <location>
        <begin position="388"/>
        <end position="410"/>
    </location>
</feature>
<keyword evidence="11" id="KW-1185">Reference proteome</keyword>
<feature type="transmembrane region" description="Helical" evidence="9">
    <location>
        <begin position="225"/>
        <end position="242"/>
    </location>
</feature>
<accession>A0A4Y7PVX9</accession>
<feature type="transmembrane region" description="Helical" evidence="9">
    <location>
        <begin position="89"/>
        <end position="112"/>
    </location>
</feature>
<evidence type="ECO:0000313" key="10">
    <source>
        <dbReference type="EMBL" id="TDL19554.1"/>
    </source>
</evidence>
<keyword evidence="6 9" id="KW-1133">Transmembrane helix</keyword>
<dbReference type="VEuPathDB" id="FungiDB:BD410DRAFT_432077"/>
<protein>
    <submittedName>
        <fullName evidence="10">Cytosine-purine permease</fullName>
    </submittedName>
</protein>
<dbReference type="AlphaFoldDB" id="A0A4Y7PVX9"/>
<name>A0A4Y7PVX9_9AGAM</name>
<keyword evidence="5 9" id="KW-0812">Transmembrane</keyword>
<feature type="transmembrane region" description="Helical" evidence="9">
    <location>
        <begin position="495"/>
        <end position="513"/>
    </location>
</feature>
<feature type="transmembrane region" description="Helical" evidence="9">
    <location>
        <begin position="296"/>
        <end position="322"/>
    </location>
</feature>
<dbReference type="STRING" id="50990.A0A4Y7PVX9"/>
<evidence type="ECO:0000256" key="7">
    <source>
        <dbReference type="ARBA" id="ARBA00023136"/>
    </source>
</evidence>
<keyword evidence="3 8" id="KW-0813">Transport</keyword>
<dbReference type="PIRSF" id="PIRSF002744">
    <property type="entry name" value="Pur-cyt_permease"/>
    <property type="match status" value="1"/>
</dbReference>
<dbReference type="GO" id="GO:0022857">
    <property type="term" value="F:transmembrane transporter activity"/>
    <property type="evidence" value="ECO:0007669"/>
    <property type="project" value="InterPro"/>
</dbReference>
<proteinExistence type="inferred from homology"/>
<evidence type="ECO:0000256" key="1">
    <source>
        <dbReference type="ARBA" id="ARBA00004141"/>
    </source>
</evidence>
<dbReference type="FunFam" id="1.10.4160.10:FF:000002">
    <property type="entry name" value="Purine-cytosine permease fcyB"/>
    <property type="match status" value="1"/>
</dbReference>
<evidence type="ECO:0000256" key="5">
    <source>
        <dbReference type="ARBA" id="ARBA00022692"/>
    </source>
</evidence>
<reference evidence="10 11" key="1">
    <citation type="submission" date="2018-06" db="EMBL/GenBank/DDBJ databases">
        <title>A transcriptomic atlas of mushroom development highlights an independent origin of complex multicellularity.</title>
        <authorList>
            <consortium name="DOE Joint Genome Institute"/>
            <person name="Krizsan K."/>
            <person name="Almasi E."/>
            <person name="Merenyi Z."/>
            <person name="Sahu N."/>
            <person name="Viragh M."/>
            <person name="Koszo T."/>
            <person name="Mondo S."/>
            <person name="Kiss B."/>
            <person name="Balint B."/>
            <person name="Kues U."/>
            <person name="Barry K."/>
            <person name="Hegedus J.C."/>
            <person name="Henrissat B."/>
            <person name="Johnson J."/>
            <person name="Lipzen A."/>
            <person name="Ohm R."/>
            <person name="Nagy I."/>
            <person name="Pangilinan J."/>
            <person name="Yan J."/>
            <person name="Xiong Y."/>
            <person name="Grigoriev I.V."/>
            <person name="Hibbett D.S."/>
            <person name="Nagy L.G."/>
        </authorList>
    </citation>
    <scope>NUCLEOTIDE SEQUENCE [LARGE SCALE GENOMIC DNA]</scope>
    <source>
        <strain evidence="10 11">SZMC22713</strain>
    </source>
</reference>
<feature type="transmembrane region" description="Helical" evidence="9">
    <location>
        <begin position="156"/>
        <end position="182"/>
    </location>
</feature>
<evidence type="ECO:0000256" key="9">
    <source>
        <dbReference type="SAM" id="Phobius"/>
    </source>
</evidence>
<keyword evidence="7 8" id="KW-0472">Membrane</keyword>
<feature type="transmembrane region" description="Helical" evidence="9">
    <location>
        <begin position="119"/>
        <end position="136"/>
    </location>
</feature>
<dbReference type="InterPro" id="IPR001248">
    <property type="entry name" value="Pur-cyt_permease"/>
</dbReference>
<evidence type="ECO:0000256" key="8">
    <source>
        <dbReference type="PIRNR" id="PIRNR002744"/>
    </source>
</evidence>
<feature type="transmembrane region" description="Helical" evidence="9">
    <location>
        <begin position="364"/>
        <end position="381"/>
    </location>
</feature>
<dbReference type="GO" id="GO:0015851">
    <property type="term" value="P:nucleobase transport"/>
    <property type="evidence" value="ECO:0007669"/>
    <property type="project" value="UniProtKB-ARBA"/>
</dbReference>
<evidence type="ECO:0000256" key="2">
    <source>
        <dbReference type="ARBA" id="ARBA00008974"/>
    </source>
</evidence>
<gene>
    <name evidence="10" type="ORF">BD410DRAFT_432077</name>
</gene>
<feature type="transmembrane region" description="Helical" evidence="9">
    <location>
        <begin position="416"/>
        <end position="437"/>
    </location>
</feature>
<dbReference type="EMBL" id="ML170195">
    <property type="protein sequence ID" value="TDL19554.1"/>
    <property type="molecule type" value="Genomic_DNA"/>
</dbReference>